<dbReference type="Pfam" id="PF01261">
    <property type="entry name" value="AP_endonuc_2"/>
    <property type="match status" value="1"/>
</dbReference>
<comment type="caution">
    <text evidence="3">The sequence shown here is derived from an EMBL/GenBank/DDBJ whole genome shotgun (WGS) entry which is preliminary data.</text>
</comment>
<keyword evidence="1 3" id="KW-0413">Isomerase</keyword>
<dbReference type="PANTHER" id="PTHR43489:SF7">
    <property type="entry name" value="3-DEHYDRO-D-GULOSIDE 4-EPIMERASE-RELATED"/>
    <property type="match status" value="1"/>
</dbReference>
<dbReference type="InterPro" id="IPR013022">
    <property type="entry name" value="Xyl_isomerase-like_TIM-brl"/>
</dbReference>
<dbReference type="InterPro" id="IPR050417">
    <property type="entry name" value="Sugar_Epim/Isomerase"/>
</dbReference>
<dbReference type="PANTHER" id="PTHR43489">
    <property type="entry name" value="ISOMERASE"/>
    <property type="match status" value="1"/>
</dbReference>
<reference evidence="3" key="1">
    <citation type="journal article" date="2020" name="mSystems">
        <title>Genome- and Community-Level Interaction Insights into Carbon Utilization and Element Cycling Functions of Hydrothermarchaeota in Hydrothermal Sediment.</title>
        <authorList>
            <person name="Zhou Z."/>
            <person name="Liu Y."/>
            <person name="Xu W."/>
            <person name="Pan J."/>
            <person name="Luo Z.H."/>
            <person name="Li M."/>
        </authorList>
    </citation>
    <scope>NUCLEOTIDE SEQUENCE [LARGE SCALE GENOMIC DNA]</scope>
    <source>
        <strain evidence="3">SpSt-1121</strain>
    </source>
</reference>
<feature type="domain" description="Xylose isomerase-like TIM barrel" evidence="2">
    <location>
        <begin position="30"/>
        <end position="249"/>
    </location>
</feature>
<evidence type="ECO:0000256" key="1">
    <source>
        <dbReference type="ARBA" id="ARBA00023235"/>
    </source>
</evidence>
<accession>A0A7C5THP3</accession>
<dbReference type="SUPFAM" id="SSF51658">
    <property type="entry name" value="Xylose isomerase-like"/>
    <property type="match status" value="1"/>
</dbReference>
<dbReference type="AlphaFoldDB" id="A0A7C5THP3"/>
<name>A0A7C5THP3_9CREN</name>
<dbReference type="GO" id="GO:0016853">
    <property type="term" value="F:isomerase activity"/>
    <property type="evidence" value="ECO:0007669"/>
    <property type="project" value="UniProtKB-KW"/>
</dbReference>
<protein>
    <submittedName>
        <fullName evidence="3">Sugar phosphate isomerase/epimerase</fullName>
    </submittedName>
</protein>
<dbReference type="EMBL" id="DRZI01000133">
    <property type="protein sequence ID" value="HHP81651.1"/>
    <property type="molecule type" value="Genomic_DNA"/>
</dbReference>
<evidence type="ECO:0000259" key="2">
    <source>
        <dbReference type="Pfam" id="PF01261"/>
    </source>
</evidence>
<dbReference type="Gene3D" id="3.20.20.150">
    <property type="entry name" value="Divalent-metal-dependent TIM barrel enzymes"/>
    <property type="match status" value="1"/>
</dbReference>
<evidence type="ECO:0000313" key="3">
    <source>
        <dbReference type="EMBL" id="HHP81651.1"/>
    </source>
</evidence>
<gene>
    <name evidence="3" type="ORF">ENM84_03200</name>
</gene>
<sequence length="267" mass="30549">MLKISVVYALDPKTRFDVAISSPLEDVLLKLSRLGYNGVEYNISNPFEVDVEDIKKATKRFGLDIAAISTGLSYLRYGYSLSSSSLEYREKALQFFRKYIEISRYFEAYKVVIGLARGRCEGDCKAAKERLLTSLIVLDRYAEENNTILLLEPLNRYETDLINRLDDALEIAKQFKNIKILFDTFHIMLEERSVYDAILKAGKNIAHVHVADSNRLAPGLGMLDWEKIIFRLMKINYNGYISIEARIEPDLDTFLKTGLETLLPLIA</sequence>
<organism evidence="3">
    <name type="scientific">Ignisphaera aggregans</name>
    <dbReference type="NCBI Taxonomy" id="334771"/>
    <lineage>
        <taxon>Archaea</taxon>
        <taxon>Thermoproteota</taxon>
        <taxon>Thermoprotei</taxon>
        <taxon>Desulfurococcales</taxon>
        <taxon>Desulfurococcaceae</taxon>
        <taxon>Ignisphaera</taxon>
    </lineage>
</organism>
<proteinExistence type="predicted"/>
<dbReference type="InterPro" id="IPR036237">
    <property type="entry name" value="Xyl_isomerase-like_sf"/>
</dbReference>